<keyword evidence="3" id="KW-0998">Cell outer membrane</keyword>
<sequence>MKRFLEILPGAAKPVLTRFKWHVMTAFAFVIAAALAFGAAQLSARVLEHVVERETGAALGAKGLDWAEVDTDGLLLRLSGEAPTEAARFNAISTANQIVSAERILDQITVTPATQIAAPEFSMEILRNGLDVQIVGLVPWEFDTDGFVARMEAIDAELSVENMLESAGYPEPFAWTSATDFALSALAILDAAKISISSGRVDVVGLTGSEEERDLKRTELARNRPRDVIAALDISAPRPAITPFTLRFVRDENGARFDACAADTQEARTAILAAGRAAGASGRLDCVVGLGAPTPRWQDGVISALEAIGELEAGTVTFSDTDVSLVVPATVASDLFDRQAGELERLLPDAFSLNAVRLPPSNAQLAATEDQAEFTARLSEQGAVALSGRLTDERTRDAVRSLAQANFGPGAVTVSARLDPDLPGGWPLRALLAVDVLNYLDNGTVRFHPDRVEISGVSGLPDASDLISRLLGDKLGQSAVFSLDVAYDEELDPVAQLPTPARCKGWIDEAIAQRKITFDPGSTSITGDAVEVLDEIAEILRSCGRMSMEVAGHTDSQGRLETNMRLSQQRAEAVVAGLMARGALVSEFDAKGYGPEFPIADNGTEDGREANRRIEFSLIGASLEAAQAELAPDDGDTAPAEEAELPDESELAIRVNPADDSSPRPRTRPARSE</sequence>
<dbReference type="OrthoDB" id="5525824at2"/>
<dbReference type="PANTHER" id="PTHR30329">
    <property type="entry name" value="STATOR ELEMENT OF FLAGELLAR MOTOR COMPLEX"/>
    <property type="match status" value="1"/>
</dbReference>
<name>A0A3B0MCG3_9RHOB</name>
<proteinExistence type="predicted"/>
<organism evidence="7 8">
    <name type="scientific">Roseinatronobacter ekhonensis</name>
    <dbReference type="NCBI Taxonomy" id="254356"/>
    <lineage>
        <taxon>Bacteria</taxon>
        <taxon>Pseudomonadati</taxon>
        <taxon>Pseudomonadota</taxon>
        <taxon>Alphaproteobacteria</taxon>
        <taxon>Rhodobacterales</taxon>
        <taxon>Paracoccaceae</taxon>
        <taxon>Roseinatronobacter</taxon>
    </lineage>
</organism>
<evidence type="ECO:0000256" key="1">
    <source>
        <dbReference type="ARBA" id="ARBA00004442"/>
    </source>
</evidence>
<evidence type="ECO:0000256" key="5">
    <source>
        <dbReference type="SAM" id="MobiDB-lite"/>
    </source>
</evidence>
<dbReference type="InterPro" id="IPR006664">
    <property type="entry name" value="OMP_bac"/>
</dbReference>
<accession>A0A3B0MCG3</accession>
<evidence type="ECO:0000259" key="6">
    <source>
        <dbReference type="PROSITE" id="PS51123"/>
    </source>
</evidence>
<dbReference type="InterPro" id="IPR006665">
    <property type="entry name" value="OmpA-like"/>
</dbReference>
<keyword evidence="7" id="KW-0449">Lipoprotein</keyword>
<feature type="domain" description="OmpA-like" evidence="6">
    <location>
        <begin position="507"/>
        <end position="622"/>
    </location>
</feature>
<dbReference type="InterPro" id="IPR050330">
    <property type="entry name" value="Bact_OuterMem_StrucFunc"/>
</dbReference>
<dbReference type="CDD" id="cd07185">
    <property type="entry name" value="OmpA_C-like"/>
    <property type="match status" value="1"/>
</dbReference>
<dbReference type="SUPFAM" id="SSF103088">
    <property type="entry name" value="OmpA-like"/>
    <property type="match status" value="1"/>
</dbReference>
<evidence type="ECO:0000256" key="2">
    <source>
        <dbReference type="ARBA" id="ARBA00023136"/>
    </source>
</evidence>
<dbReference type="InterPro" id="IPR036737">
    <property type="entry name" value="OmpA-like_sf"/>
</dbReference>
<dbReference type="PANTHER" id="PTHR30329:SF21">
    <property type="entry name" value="LIPOPROTEIN YIAD-RELATED"/>
    <property type="match status" value="1"/>
</dbReference>
<evidence type="ECO:0000313" key="7">
    <source>
        <dbReference type="EMBL" id="SUZ33090.1"/>
    </source>
</evidence>
<dbReference type="PROSITE" id="PS51123">
    <property type="entry name" value="OMPA_2"/>
    <property type="match status" value="1"/>
</dbReference>
<dbReference type="Gene3D" id="3.40.1520.20">
    <property type="match status" value="2"/>
</dbReference>
<evidence type="ECO:0000256" key="4">
    <source>
        <dbReference type="PROSITE-ProRule" id="PRU00473"/>
    </source>
</evidence>
<evidence type="ECO:0000256" key="3">
    <source>
        <dbReference type="ARBA" id="ARBA00023237"/>
    </source>
</evidence>
<protein>
    <submittedName>
        <fullName evidence="7">Putative lipoprotein YiaD</fullName>
    </submittedName>
</protein>
<comment type="subcellular location">
    <subcellularLocation>
        <location evidence="1">Cell outer membrane</location>
    </subcellularLocation>
</comment>
<keyword evidence="8" id="KW-1185">Reference proteome</keyword>
<gene>
    <name evidence="7" type="primary">yiaD_3</name>
    <name evidence="7" type="ORF">ROE7235_02858</name>
</gene>
<keyword evidence="2 4" id="KW-0472">Membrane</keyword>
<dbReference type="Pfam" id="PF00691">
    <property type="entry name" value="OmpA"/>
    <property type="match status" value="1"/>
</dbReference>
<dbReference type="RefSeq" id="WP_121096177.1">
    <property type="nucleotide sequence ID" value="NZ_UIHC01000037.1"/>
</dbReference>
<dbReference type="PRINTS" id="PR01021">
    <property type="entry name" value="OMPADOMAIN"/>
</dbReference>
<dbReference type="Gene3D" id="3.30.1330.60">
    <property type="entry name" value="OmpA-like domain"/>
    <property type="match status" value="1"/>
</dbReference>
<dbReference type="Proteomes" id="UP000272908">
    <property type="component" value="Unassembled WGS sequence"/>
</dbReference>
<feature type="compositionally biased region" description="Acidic residues" evidence="5">
    <location>
        <begin position="631"/>
        <end position="650"/>
    </location>
</feature>
<dbReference type="GO" id="GO:0009279">
    <property type="term" value="C:cell outer membrane"/>
    <property type="evidence" value="ECO:0007669"/>
    <property type="project" value="UniProtKB-SubCell"/>
</dbReference>
<reference evidence="8" key="1">
    <citation type="submission" date="2018-08" db="EMBL/GenBank/DDBJ databases">
        <authorList>
            <person name="Rodrigo-Torres L."/>
            <person name="Arahal R. D."/>
            <person name="Lucena T."/>
        </authorList>
    </citation>
    <scope>NUCLEOTIDE SEQUENCE [LARGE SCALE GENOMIC DNA]</scope>
    <source>
        <strain evidence="8">CECT 7235</strain>
    </source>
</reference>
<evidence type="ECO:0000313" key="8">
    <source>
        <dbReference type="Proteomes" id="UP000272908"/>
    </source>
</evidence>
<dbReference type="EMBL" id="UIHC01000037">
    <property type="protein sequence ID" value="SUZ33090.1"/>
    <property type="molecule type" value="Genomic_DNA"/>
</dbReference>
<dbReference type="AlphaFoldDB" id="A0A3B0MCG3"/>
<feature type="region of interest" description="Disordered" evidence="5">
    <location>
        <begin position="626"/>
        <end position="673"/>
    </location>
</feature>